<dbReference type="RefSeq" id="XP_027103005.1">
    <property type="nucleotide sequence ID" value="XM_027247204.1"/>
</dbReference>
<reference evidence="2" key="1">
    <citation type="journal article" date="2025" name="Foods">
        <title>Unveiling the Microbial Signatures of Arabica Coffee Cherries: Insights into Ripeness Specific Diversity, Functional Traits, and Implications for Quality and Safety.</title>
        <authorList>
            <consortium name="RefSeq"/>
            <person name="Tenea G.N."/>
            <person name="Cifuentes V."/>
            <person name="Reyes P."/>
            <person name="Cevallos-Vallejos M."/>
        </authorList>
    </citation>
    <scope>NUCLEOTIDE SEQUENCE [LARGE SCALE GENOMIC DNA]</scope>
</reference>
<dbReference type="PANTHER" id="PTHR33064:SF40">
    <property type="entry name" value="REVERSE TRANSCRIPTASE_RETROTRANSPOSON-DERIVED PROTEIN RNASE H-LIKE DOMAIN-CONTAINING PROTEIN"/>
    <property type="match status" value="1"/>
</dbReference>
<feature type="domain" description="Reverse transcriptase/retrotransposon-derived protein RNase H-like" evidence="1">
    <location>
        <begin position="123"/>
        <end position="169"/>
    </location>
</feature>
<reference evidence="3" key="2">
    <citation type="submission" date="2025-08" db="UniProtKB">
        <authorList>
            <consortium name="RefSeq"/>
        </authorList>
    </citation>
    <scope>IDENTIFICATION</scope>
    <source>
        <tissue evidence="3">Leaves</tissue>
    </source>
</reference>
<name>A0A6P6VKM1_COFAR</name>
<dbReference type="InterPro" id="IPR041577">
    <property type="entry name" value="RT_RNaseH_2"/>
</dbReference>
<dbReference type="OrthoDB" id="1909920at2759"/>
<dbReference type="InterPro" id="IPR051320">
    <property type="entry name" value="Viral_Replic_Matur_Polypro"/>
</dbReference>
<proteinExistence type="predicted"/>
<evidence type="ECO:0000313" key="2">
    <source>
        <dbReference type="Proteomes" id="UP001652660"/>
    </source>
</evidence>
<organism evidence="2 3">
    <name type="scientific">Coffea arabica</name>
    <name type="common">Arabian coffee</name>
    <dbReference type="NCBI Taxonomy" id="13443"/>
    <lineage>
        <taxon>Eukaryota</taxon>
        <taxon>Viridiplantae</taxon>
        <taxon>Streptophyta</taxon>
        <taxon>Embryophyta</taxon>
        <taxon>Tracheophyta</taxon>
        <taxon>Spermatophyta</taxon>
        <taxon>Magnoliopsida</taxon>
        <taxon>eudicotyledons</taxon>
        <taxon>Gunneridae</taxon>
        <taxon>Pentapetalae</taxon>
        <taxon>asterids</taxon>
        <taxon>lamiids</taxon>
        <taxon>Gentianales</taxon>
        <taxon>Rubiaceae</taxon>
        <taxon>Ixoroideae</taxon>
        <taxon>Gardenieae complex</taxon>
        <taxon>Bertiereae - Coffeeae clade</taxon>
        <taxon>Coffeeae</taxon>
        <taxon>Coffea</taxon>
    </lineage>
</organism>
<dbReference type="PANTHER" id="PTHR33064">
    <property type="entry name" value="POL PROTEIN"/>
    <property type="match status" value="1"/>
</dbReference>
<dbReference type="InterPro" id="IPR043128">
    <property type="entry name" value="Rev_trsase/Diguanyl_cyclase"/>
</dbReference>
<dbReference type="FunFam" id="3.30.70.270:FF:000115">
    <property type="entry name" value="Polyprotein of retroviral origin, putative"/>
    <property type="match status" value="1"/>
</dbReference>
<evidence type="ECO:0000259" key="1">
    <source>
        <dbReference type="Pfam" id="PF17919"/>
    </source>
</evidence>
<gene>
    <name evidence="3" type="primary">LOC113724286</name>
</gene>
<dbReference type="SUPFAM" id="SSF56672">
    <property type="entry name" value="DNA/RNA polymerases"/>
    <property type="match status" value="1"/>
</dbReference>
<accession>A0A6P6VKM1</accession>
<dbReference type="Proteomes" id="UP001652660">
    <property type="component" value="Chromosome 2c"/>
</dbReference>
<dbReference type="Gene3D" id="3.30.70.270">
    <property type="match status" value="1"/>
</dbReference>
<sequence>MAHVLEEFANLMPAELSRQLPPGRAVEHRIELVPNLLPRLLIRKKYEFSKEQITFLSHVVSNGRIQMDRKKVEAILDWPAPQKVAELRSFLGLANYYSHFIQGYSKMVVPLTDLLKKDRPWMWDYEYKDAFKILNEAVTSAPVLQLPDFTKAFEMHTDTSDRVIGGVLM</sequence>
<keyword evidence="2" id="KW-1185">Reference proteome</keyword>
<dbReference type="GeneID" id="113724286"/>
<evidence type="ECO:0000313" key="3">
    <source>
        <dbReference type="RefSeq" id="XP_027103005.1"/>
    </source>
</evidence>
<dbReference type="AlphaFoldDB" id="A0A6P6VKM1"/>
<dbReference type="InterPro" id="IPR043502">
    <property type="entry name" value="DNA/RNA_pol_sf"/>
</dbReference>
<protein>
    <submittedName>
        <fullName evidence="3">Uncharacterized mitochondrial protein AtMg00860-like</fullName>
    </submittedName>
</protein>
<dbReference type="Pfam" id="PF17919">
    <property type="entry name" value="RT_RNaseH_2"/>
    <property type="match status" value="1"/>
</dbReference>